<gene>
    <name evidence="1" type="ORF">O181_043871</name>
</gene>
<proteinExistence type="predicted"/>
<dbReference type="EMBL" id="AVOT02017755">
    <property type="protein sequence ID" value="MBW0504156.1"/>
    <property type="molecule type" value="Genomic_DNA"/>
</dbReference>
<dbReference type="AlphaFoldDB" id="A0A9Q3DPC5"/>
<organism evidence="1 2">
    <name type="scientific">Austropuccinia psidii MF-1</name>
    <dbReference type="NCBI Taxonomy" id="1389203"/>
    <lineage>
        <taxon>Eukaryota</taxon>
        <taxon>Fungi</taxon>
        <taxon>Dikarya</taxon>
        <taxon>Basidiomycota</taxon>
        <taxon>Pucciniomycotina</taxon>
        <taxon>Pucciniomycetes</taxon>
        <taxon>Pucciniales</taxon>
        <taxon>Sphaerophragmiaceae</taxon>
        <taxon>Austropuccinia</taxon>
    </lineage>
</organism>
<comment type="caution">
    <text evidence="1">The sequence shown here is derived from an EMBL/GenBank/DDBJ whole genome shotgun (WGS) entry which is preliminary data.</text>
</comment>
<accession>A0A9Q3DPC5</accession>
<evidence type="ECO:0000313" key="2">
    <source>
        <dbReference type="Proteomes" id="UP000765509"/>
    </source>
</evidence>
<keyword evidence="2" id="KW-1185">Reference proteome</keyword>
<dbReference type="Proteomes" id="UP000765509">
    <property type="component" value="Unassembled WGS sequence"/>
</dbReference>
<evidence type="ECO:0000313" key="1">
    <source>
        <dbReference type="EMBL" id="MBW0504156.1"/>
    </source>
</evidence>
<name>A0A9Q3DPC5_9BASI</name>
<sequence>MFSNTNQDSSGVQLNSEADVQAFASKQLQPVQLGRGMKHISQSYIDYIQGTLTRLGFTKWSPNLAQNQDDLYNVACRIIAVTTFQQLVAGGAYNH</sequence>
<reference evidence="1" key="1">
    <citation type="submission" date="2021-03" db="EMBL/GenBank/DDBJ databases">
        <title>Draft genome sequence of rust myrtle Austropuccinia psidii MF-1, a brazilian biotype.</title>
        <authorList>
            <person name="Quecine M.C."/>
            <person name="Pachon D.M.R."/>
            <person name="Bonatelli M.L."/>
            <person name="Correr F.H."/>
            <person name="Franceschini L.M."/>
            <person name="Leite T.F."/>
            <person name="Margarido G.R.A."/>
            <person name="Almeida C.A."/>
            <person name="Ferrarezi J.A."/>
            <person name="Labate C.A."/>
        </authorList>
    </citation>
    <scope>NUCLEOTIDE SEQUENCE</scope>
    <source>
        <strain evidence="1">MF-1</strain>
    </source>
</reference>
<protein>
    <submittedName>
        <fullName evidence="1">Uncharacterized protein</fullName>
    </submittedName>
</protein>